<dbReference type="Proteomes" id="UP001612741">
    <property type="component" value="Unassembled WGS sequence"/>
</dbReference>
<dbReference type="NCBIfam" id="TIGR03083">
    <property type="entry name" value="maleylpyruvate isomerase family mycothiol-dependent enzyme"/>
    <property type="match status" value="1"/>
</dbReference>
<feature type="domain" description="Mycothiol-dependent maleylpyruvate isomerase metal-binding" evidence="2">
    <location>
        <begin position="14"/>
        <end position="130"/>
    </location>
</feature>
<keyword evidence="3" id="KW-0413">Isomerase</keyword>
<name>A0ABW7Z7K2_9ACTN</name>
<dbReference type="Pfam" id="PF11716">
    <property type="entry name" value="MDMPI_N"/>
    <property type="match status" value="1"/>
</dbReference>
<dbReference type="EMBL" id="JBITGY010000014">
    <property type="protein sequence ID" value="MFI6504157.1"/>
    <property type="molecule type" value="Genomic_DNA"/>
</dbReference>
<evidence type="ECO:0000259" key="2">
    <source>
        <dbReference type="Pfam" id="PF11716"/>
    </source>
</evidence>
<protein>
    <submittedName>
        <fullName evidence="3">Maleylpyruvate isomerase family mycothiol-dependent enzyme</fullName>
    </submittedName>
</protein>
<dbReference type="PANTHER" id="PTHR40758">
    <property type="entry name" value="CONSERVED PROTEIN"/>
    <property type="match status" value="1"/>
</dbReference>
<dbReference type="RefSeq" id="WP_397089916.1">
    <property type="nucleotide sequence ID" value="NZ_JBITGY010000014.1"/>
</dbReference>
<evidence type="ECO:0000256" key="1">
    <source>
        <dbReference type="SAM" id="MobiDB-lite"/>
    </source>
</evidence>
<dbReference type="InterPro" id="IPR017517">
    <property type="entry name" value="Maleyloyr_isom"/>
</dbReference>
<evidence type="ECO:0000313" key="3">
    <source>
        <dbReference type="EMBL" id="MFI6504157.1"/>
    </source>
</evidence>
<feature type="region of interest" description="Disordered" evidence="1">
    <location>
        <begin position="57"/>
        <end position="80"/>
    </location>
</feature>
<dbReference type="InterPro" id="IPR024344">
    <property type="entry name" value="MDMPI_metal-binding"/>
</dbReference>
<evidence type="ECO:0000313" key="4">
    <source>
        <dbReference type="Proteomes" id="UP001612741"/>
    </source>
</evidence>
<dbReference type="GO" id="GO:0016853">
    <property type="term" value="F:isomerase activity"/>
    <property type="evidence" value="ECO:0007669"/>
    <property type="project" value="UniProtKB-KW"/>
</dbReference>
<comment type="caution">
    <text evidence="3">The sequence shown here is derived from an EMBL/GenBank/DDBJ whole genome shotgun (WGS) entry which is preliminary data.</text>
</comment>
<keyword evidence="4" id="KW-1185">Reference proteome</keyword>
<dbReference type="PANTHER" id="PTHR40758:SF1">
    <property type="entry name" value="CONSERVED PROTEIN"/>
    <property type="match status" value="1"/>
</dbReference>
<proteinExistence type="predicted"/>
<reference evidence="3 4" key="1">
    <citation type="submission" date="2024-10" db="EMBL/GenBank/DDBJ databases">
        <title>The Natural Products Discovery Center: Release of the First 8490 Sequenced Strains for Exploring Actinobacteria Biosynthetic Diversity.</title>
        <authorList>
            <person name="Kalkreuter E."/>
            <person name="Kautsar S.A."/>
            <person name="Yang D."/>
            <person name="Bader C.D."/>
            <person name="Teijaro C.N."/>
            <person name="Fluegel L."/>
            <person name="Davis C.M."/>
            <person name="Simpson J.R."/>
            <person name="Lauterbach L."/>
            <person name="Steele A.D."/>
            <person name="Gui C."/>
            <person name="Meng S."/>
            <person name="Li G."/>
            <person name="Viehrig K."/>
            <person name="Ye F."/>
            <person name="Su P."/>
            <person name="Kiefer A.F."/>
            <person name="Nichols A."/>
            <person name="Cepeda A.J."/>
            <person name="Yan W."/>
            <person name="Fan B."/>
            <person name="Jiang Y."/>
            <person name="Adhikari A."/>
            <person name="Zheng C.-J."/>
            <person name="Schuster L."/>
            <person name="Cowan T.M."/>
            <person name="Smanski M.J."/>
            <person name="Chevrette M.G."/>
            <person name="De Carvalho L.P.S."/>
            <person name="Shen B."/>
        </authorList>
    </citation>
    <scope>NUCLEOTIDE SEQUENCE [LARGE SCALE GENOMIC DNA]</scope>
    <source>
        <strain evidence="3 4">NPDC050545</strain>
    </source>
</reference>
<accession>A0ABW7Z7K2</accession>
<dbReference type="SUPFAM" id="SSF109854">
    <property type="entry name" value="DinB/YfiT-like putative metalloenzymes"/>
    <property type="match status" value="1"/>
</dbReference>
<dbReference type="InterPro" id="IPR034660">
    <property type="entry name" value="DinB/YfiT-like"/>
</dbReference>
<gene>
    <name evidence="3" type="ORF">ACIBG2_42705</name>
</gene>
<sequence>MKSPDEWLTGSLLSQTAAFSQTVTGADPAAKVPTCPEWQLRDLVAHIGQAPRWAASILRNGPPDTLPDPREEDAGPPESWPDWLEAGARELVDAATVPDMEVWTFLGPGPARFWVRRILCDLAVHRFDAAYTVGLPCALPQDLAAETITEGLTLLRSPIPQLEGLRGTGQTIRLNPVERDLTGWLVTRAPDGVTWEPASTGGDLVITGRVQDLVLVLTGRIPAAAVDLHGDKDLLDHWLANATL</sequence>
<organism evidence="3 4">
    <name type="scientific">Nonomuraea typhae</name>
    <dbReference type="NCBI Taxonomy" id="2603600"/>
    <lineage>
        <taxon>Bacteria</taxon>
        <taxon>Bacillati</taxon>
        <taxon>Actinomycetota</taxon>
        <taxon>Actinomycetes</taxon>
        <taxon>Streptosporangiales</taxon>
        <taxon>Streptosporangiaceae</taxon>
        <taxon>Nonomuraea</taxon>
    </lineage>
</organism>